<evidence type="ECO:0000313" key="1">
    <source>
        <dbReference type="EMBL" id="KAH6636879.1"/>
    </source>
</evidence>
<sequence length="213" mass="23747">MATSPARLLHYMEQNKGRIRHHKQGLGWGPQSVHRSPWTAGPGHVHVHRRVGLGFGGASRHGRAGQARCWAPFPSIFLAASQHVNFAFDEHIFSLVDTERGFGRLLHPCAMFGGRQAFVMICFLWDSAASTCSWGPSLSAAFIEIAFAAGYAGGVGILPLRFLQEFYCIHPRRRRVIDGICTLLTTSDSRWENRDISPRLFCALSLVDRDMMV</sequence>
<organism evidence="1 2">
    <name type="scientific">Chaetomium tenue</name>
    <dbReference type="NCBI Taxonomy" id="1854479"/>
    <lineage>
        <taxon>Eukaryota</taxon>
        <taxon>Fungi</taxon>
        <taxon>Dikarya</taxon>
        <taxon>Ascomycota</taxon>
        <taxon>Pezizomycotina</taxon>
        <taxon>Sordariomycetes</taxon>
        <taxon>Sordariomycetidae</taxon>
        <taxon>Sordariales</taxon>
        <taxon>Chaetomiaceae</taxon>
        <taxon>Chaetomium</taxon>
    </lineage>
</organism>
<gene>
    <name evidence="1" type="ORF">F5144DRAFT_199256</name>
</gene>
<proteinExistence type="predicted"/>
<protein>
    <submittedName>
        <fullName evidence="1">Uncharacterized protein</fullName>
    </submittedName>
</protein>
<reference evidence="1 2" key="1">
    <citation type="journal article" date="2021" name="Nat. Commun.">
        <title>Genetic determinants of endophytism in the Arabidopsis root mycobiome.</title>
        <authorList>
            <person name="Mesny F."/>
            <person name="Miyauchi S."/>
            <person name="Thiergart T."/>
            <person name="Pickel B."/>
            <person name="Atanasova L."/>
            <person name="Karlsson M."/>
            <person name="Huettel B."/>
            <person name="Barry K.W."/>
            <person name="Haridas S."/>
            <person name="Chen C."/>
            <person name="Bauer D."/>
            <person name="Andreopoulos W."/>
            <person name="Pangilinan J."/>
            <person name="LaButti K."/>
            <person name="Riley R."/>
            <person name="Lipzen A."/>
            <person name="Clum A."/>
            <person name="Drula E."/>
            <person name="Henrissat B."/>
            <person name="Kohler A."/>
            <person name="Grigoriev I.V."/>
            <person name="Martin F.M."/>
            <person name="Hacquard S."/>
        </authorList>
    </citation>
    <scope>NUCLEOTIDE SEQUENCE [LARGE SCALE GENOMIC DNA]</scope>
    <source>
        <strain evidence="1 2">MPI-SDFR-AT-0079</strain>
    </source>
</reference>
<evidence type="ECO:0000313" key="2">
    <source>
        <dbReference type="Proteomes" id="UP000724584"/>
    </source>
</evidence>
<keyword evidence="2" id="KW-1185">Reference proteome</keyword>
<name>A0ACB7PDN0_9PEZI</name>
<accession>A0ACB7PDN0</accession>
<dbReference type="EMBL" id="JAGIZQ010000003">
    <property type="protein sequence ID" value="KAH6636879.1"/>
    <property type="molecule type" value="Genomic_DNA"/>
</dbReference>
<dbReference type="Proteomes" id="UP000724584">
    <property type="component" value="Unassembled WGS sequence"/>
</dbReference>
<comment type="caution">
    <text evidence="1">The sequence shown here is derived from an EMBL/GenBank/DDBJ whole genome shotgun (WGS) entry which is preliminary data.</text>
</comment>